<dbReference type="Pfam" id="PF01909">
    <property type="entry name" value="NTP_transf_2"/>
    <property type="match status" value="1"/>
</dbReference>
<evidence type="ECO:0000313" key="3">
    <source>
        <dbReference type="Proteomes" id="UP001198151"/>
    </source>
</evidence>
<sequence>MHLNGRRQILEGTVRIYRENYTHLPERFRRKIEHDLDYIQRRNIPDLRKIFLFGSCARGEVRSTSDIDLLIVTGQRLQDRVLAADIRWTLDEEIDGVHTDIVYMSGESTENPSVFGNEIERDKKLILEVEK</sequence>
<proteinExistence type="predicted"/>
<comment type="caution">
    <text evidence="2">The sequence shown here is derived from an EMBL/GenBank/DDBJ whole genome shotgun (WGS) entry which is preliminary data.</text>
</comment>
<dbReference type="Proteomes" id="UP001198151">
    <property type="component" value="Unassembled WGS sequence"/>
</dbReference>
<dbReference type="PANTHER" id="PTHR33933:SF1">
    <property type="entry name" value="PROTEIN ADENYLYLTRANSFERASE MNTA-RELATED"/>
    <property type="match status" value="1"/>
</dbReference>
<gene>
    <name evidence="2" type="ORF">LKD70_03460</name>
</gene>
<protein>
    <submittedName>
        <fullName evidence="2">Nucleotidyltransferase domain-containing protein</fullName>
    </submittedName>
</protein>
<dbReference type="InterPro" id="IPR043519">
    <property type="entry name" value="NT_sf"/>
</dbReference>
<accession>A0ABS8FTX1</accession>
<dbReference type="PANTHER" id="PTHR33933">
    <property type="entry name" value="NUCLEOTIDYLTRANSFERASE"/>
    <property type="match status" value="1"/>
</dbReference>
<dbReference type="Gene3D" id="3.30.460.10">
    <property type="entry name" value="Beta Polymerase, domain 2"/>
    <property type="match status" value="1"/>
</dbReference>
<dbReference type="InterPro" id="IPR002934">
    <property type="entry name" value="Polymerase_NTP_transf_dom"/>
</dbReference>
<dbReference type="RefSeq" id="WP_227706658.1">
    <property type="nucleotide sequence ID" value="NZ_JAJEQX010000004.1"/>
</dbReference>
<dbReference type="InterPro" id="IPR052548">
    <property type="entry name" value="Type_VII_TA_antitoxin"/>
</dbReference>
<name>A0ABS8FTX1_9FIRM</name>
<reference evidence="2 3" key="1">
    <citation type="submission" date="2021-10" db="EMBL/GenBank/DDBJ databases">
        <title>Anaerobic single-cell dispensing facilitates the cultivation of human gut bacteria.</title>
        <authorList>
            <person name="Afrizal A."/>
        </authorList>
    </citation>
    <scope>NUCLEOTIDE SEQUENCE [LARGE SCALE GENOMIC DNA]</scope>
    <source>
        <strain evidence="2 3">CLA-AA-H200</strain>
    </source>
</reference>
<organism evidence="2 3">
    <name type="scientific">Ruminococcus turbiniformis</name>
    <dbReference type="NCBI Taxonomy" id="2881258"/>
    <lineage>
        <taxon>Bacteria</taxon>
        <taxon>Bacillati</taxon>
        <taxon>Bacillota</taxon>
        <taxon>Clostridia</taxon>
        <taxon>Eubacteriales</taxon>
        <taxon>Oscillospiraceae</taxon>
        <taxon>Ruminococcus</taxon>
    </lineage>
</organism>
<dbReference type="SUPFAM" id="SSF81301">
    <property type="entry name" value="Nucleotidyltransferase"/>
    <property type="match status" value="1"/>
</dbReference>
<dbReference type="EMBL" id="JAJEQX010000004">
    <property type="protein sequence ID" value="MCC2253505.1"/>
    <property type="molecule type" value="Genomic_DNA"/>
</dbReference>
<evidence type="ECO:0000313" key="2">
    <source>
        <dbReference type="EMBL" id="MCC2253505.1"/>
    </source>
</evidence>
<dbReference type="CDD" id="cd05403">
    <property type="entry name" value="NT_KNTase_like"/>
    <property type="match status" value="1"/>
</dbReference>
<evidence type="ECO:0000259" key="1">
    <source>
        <dbReference type="Pfam" id="PF01909"/>
    </source>
</evidence>
<keyword evidence="3" id="KW-1185">Reference proteome</keyword>
<feature type="domain" description="Polymerase nucleotidyl transferase" evidence="1">
    <location>
        <begin position="47"/>
        <end position="108"/>
    </location>
</feature>